<dbReference type="Pfam" id="PF07317">
    <property type="entry name" value="PilZN"/>
    <property type="match status" value="1"/>
</dbReference>
<feature type="domain" description="Type III secretion system flagellar brake protein YcgR PilZN" evidence="6">
    <location>
        <begin position="36"/>
        <end position="142"/>
    </location>
</feature>
<sequence length="255" mass="28770">MLADVVLRTTGRMSLMPDYENAIVTPLDTVENQERYRLYSQPEVVQVLKGLAKKPEIITAYFDDYDRHILTAVMGVLPEKGRLILDYGPDDTLNRFAAHAERLICVTKQDRIDIRFECGTLKPTRYEGHPAFETVLPRSVLRLQRRNYFRVPTLVTKPVVCSLVVDEATSYELAAVDISLGGVGLIDPDESLDCERGDIFPDSVIDLPDVGRFNVEIEVRNFGRYVLGDGRVVRRIGVAFGSLSSTTELQIQRLH</sequence>
<keyword evidence="3 4" id="KW-0975">Bacterial flagellum</keyword>
<evidence type="ECO:0000256" key="4">
    <source>
        <dbReference type="HAMAP-Rule" id="MF_01457"/>
    </source>
</evidence>
<dbReference type="Pfam" id="PF07238">
    <property type="entry name" value="PilZ"/>
    <property type="match status" value="1"/>
</dbReference>
<comment type="caution">
    <text evidence="7">The sequence shown here is derived from an EMBL/GenBank/DDBJ whole genome shotgun (WGS) entry which is preliminary data.</text>
</comment>
<dbReference type="InterPro" id="IPR023787">
    <property type="entry name" value="T3SS_YcgR"/>
</dbReference>
<comment type="subunit">
    <text evidence="4">Monomer. Interacts with the flagellar basal bodies.</text>
</comment>
<organism evidence="7 8">
    <name type="scientific">Alkalilimnicola ehrlichii</name>
    <dbReference type="NCBI Taxonomy" id="351052"/>
    <lineage>
        <taxon>Bacteria</taxon>
        <taxon>Pseudomonadati</taxon>
        <taxon>Pseudomonadota</taxon>
        <taxon>Gammaproteobacteria</taxon>
        <taxon>Chromatiales</taxon>
        <taxon>Ectothiorhodospiraceae</taxon>
        <taxon>Alkalilimnicola</taxon>
    </lineage>
</organism>
<dbReference type="Proteomes" id="UP000256763">
    <property type="component" value="Unassembled WGS sequence"/>
</dbReference>
<evidence type="ECO:0000313" key="8">
    <source>
        <dbReference type="Proteomes" id="UP000256763"/>
    </source>
</evidence>
<reference evidence="8" key="1">
    <citation type="submission" date="2017-05" db="EMBL/GenBank/DDBJ databases">
        <authorList>
            <person name="Sharma S."/>
            <person name="Sidhu C."/>
            <person name="Pinnaka A.K."/>
        </authorList>
    </citation>
    <scope>NUCLEOTIDE SEQUENCE [LARGE SCALE GENOMIC DNA]</scope>
    <source>
        <strain evidence="8">AK93</strain>
    </source>
</reference>
<dbReference type="GO" id="GO:0009425">
    <property type="term" value="C:bacterial-type flagellum basal body"/>
    <property type="evidence" value="ECO:0007669"/>
    <property type="project" value="UniProtKB-SubCell"/>
</dbReference>
<dbReference type="GO" id="GO:0071973">
    <property type="term" value="P:bacterial-type flagellum-dependent cell motility"/>
    <property type="evidence" value="ECO:0007669"/>
    <property type="project" value="UniProtKB-UniRule"/>
</dbReference>
<comment type="function">
    <text evidence="4">Acts as a flagellar brake, regulating swimming and swarming in a bis-(3'-5') cyclic diguanylic acid (c-di-GMP)-dependent manner. Binds 1 c-di-GMP dimer per subunit. Increasing levels of c-di-GMP lead to decreased motility.</text>
</comment>
<evidence type="ECO:0000256" key="3">
    <source>
        <dbReference type="ARBA" id="ARBA00023143"/>
    </source>
</evidence>
<accession>A0A3E0X056</accession>
<dbReference type="GO" id="GO:0071945">
    <property type="term" value="P:regulation of bacterial-type flagellum-dependent cell motility by regulation of motor speed"/>
    <property type="evidence" value="ECO:0007669"/>
    <property type="project" value="UniProtKB-UniRule"/>
</dbReference>
<evidence type="ECO:0000259" key="6">
    <source>
        <dbReference type="Pfam" id="PF07317"/>
    </source>
</evidence>
<dbReference type="InterPro" id="IPR009926">
    <property type="entry name" value="T3SS_YcgR_PilZN"/>
</dbReference>
<dbReference type="InterPro" id="IPR012349">
    <property type="entry name" value="Split_barrel_FMN-bd"/>
</dbReference>
<name>A0A3E0X056_9GAMM</name>
<dbReference type="Gene3D" id="2.30.110.10">
    <property type="entry name" value="Electron Transport, Fmn-binding Protein, Chain A"/>
    <property type="match status" value="1"/>
</dbReference>
<dbReference type="Gene3D" id="2.40.10.220">
    <property type="entry name" value="predicted glycosyltransferase like domains"/>
    <property type="match status" value="1"/>
</dbReference>
<dbReference type="InterPro" id="IPR009875">
    <property type="entry name" value="PilZ_domain"/>
</dbReference>
<protein>
    <recommendedName>
        <fullName evidence="4">Flagellar brake protein YcgR</fullName>
    </recommendedName>
    <alternativeName>
        <fullName evidence="4">Cyclic di-GMP binding protein YcgR</fullName>
    </alternativeName>
</protein>
<evidence type="ECO:0000259" key="5">
    <source>
        <dbReference type="Pfam" id="PF07238"/>
    </source>
</evidence>
<dbReference type="EMBL" id="NFZW01000002">
    <property type="protein sequence ID" value="RFA38802.1"/>
    <property type="molecule type" value="Genomic_DNA"/>
</dbReference>
<evidence type="ECO:0000256" key="2">
    <source>
        <dbReference type="ARBA" id="ARBA00022741"/>
    </source>
</evidence>
<keyword evidence="1 4" id="KW-0973">c-di-GMP</keyword>
<keyword evidence="8" id="KW-1185">Reference proteome</keyword>
<keyword evidence="2 4" id="KW-0547">Nucleotide-binding</keyword>
<dbReference type="AlphaFoldDB" id="A0A3E0X056"/>
<feature type="domain" description="PilZ" evidence="5">
    <location>
        <begin position="144"/>
        <end position="254"/>
    </location>
</feature>
<evidence type="ECO:0000256" key="1">
    <source>
        <dbReference type="ARBA" id="ARBA00022636"/>
    </source>
</evidence>
<proteinExistence type="inferred from homology"/>
<comment type="similarity">
    <text evidence="4">Belongs to the YcgR family.</text>
</comment>
<dbReference type="HAMAP" id="MF_01457">
    <property type="entry name" value="YcgR"/>
    <property type="match status" value="1"/>
</dbReference>
<gene>
    <name evidence="4" type="primary">ycgR</name>
    <name evidence="7" type="ORF">CAL65_02505</name>
</gene>
<comment type="subcellular location">
    <subcellularLocation>
        <location evidence="4">Bacterial flagellum basal body</location>
    </subcellularLocation>
</comment>
<evidence type="ECO:0000313" key="7">
    <source>
        <dbReference type="EMBL" id="RFA38802.1"/>
    </source>
</evidence>
<dbReference type="GO" id="GO:0035438">
    <property type="term" value="F:cyclic-di-GMP binding"/>
    <property type="evidence" value="ECO:0007669"/>
    <property type="project" value="UniProtKB-UniRule"/>
</dbReference>